<evidence type="ECO:0000313" key="1">
    <source>
        <dbReference type="EMBL" id="AVP57756.1"/>
    </source>
</evidence>
<proteinExistence type="predicted"/>
<dbReference type="Proteomes" id="UP000241829">
    <property type="component" value="Chromosome"/>
</dbReference>
<keyword evidence="2" id="KW-1185">Reference proteome</keyword>
<name>A0A2P1NLA0_9BURK</name>
<evidence type="ECO:0008006" key="3">
    <source>
        <dbReference type="Google" id="ProtNLM"/>
    </source>
</evidence>
<sequence>MDLDKCVHAGEPEPAALDLLDRIGCDYIELSPSGTGLRGFGYGENIPGRRGRLDGVNVELYASKRYLTVTGHPIKSGPLVPLRGFSEVAHAIREATPQKRTEDDVGNPLYSSVLFCGVPPASTLPTQEGQRNRRLFELARWAKGARPEATREELRAIVQEWHRLAEPVIGTKDFSTSWAEFLTGWDKVRAPHGEVMGGILRNIDHAAPLPTGIEALGYGASAIHLVRVCRALQAHHGAEPFFISARQAGEVLALGHKEAALMLRALVADGVLVLVSKGAGKVASRYRFAWSISVQAPK</sequence>
<dbReference type="EMBL" id="CP027792">
    <property type="protein sequence ID" value="AVP57756.1"/>
    <property type="molecule type" value="Genomic_DNA"/>
</dbReference>
<dbReference type="KEGG" id="melm:C7H73_08855"/>
<protein>
    <recommendedName>
        <fullName evidence="3">Primase C-terminal 1 domain-containing protein</fullName>
    </recommendedName>
</protein>
<gene>
    <name evidence="1" type="ORF">C7H73_08855</name>
</gene>
<evidence type="ECO:0000313" key="2">
    <source>
        <dbReference type="Proteomes" id="UP000241829"/>
    </source>
</evidence>
<accession>A0A2P1NLA0</accession>
<dbReference type="AlphaFoldDB" id="A0A2P1NLA0"/>
<reference evidence="2" key="1">
    <citation type="submission" date="2018-03" db="EMBL/GenBank/DDBJ databases">
        <title>Genome sequencing of Melaminivora sp. strain SC2-7.</title>
        <authorList>
            <person name="Kim S.-J."/>
            <person name="Heo J."/>
            <person name="Ahn J.-H."/>
            <person name="Kwon S.-W."/>
        </authorList>
    </citation>
    <scope>NUCLEOTIDE SEQUENCE [LARGE SCALE GENOMIC DNA]</scope>
    <source>
        <strain evidence="2">SC2-7</strain>
    </source>
</reference>
<organism evidence="1 2">
    <name type="scientific">Pulveribacter suum</name>
    <dbReference type="NCBI Taxonomy" id="2116657"/>
    <lineage>
        <taxon>Bacteria</taxon>
        <taxon>Pseudomonadati</taxon>
        <taxon>Pseudomonadota</taxon>
        <taxon>Betaproteobacteria</taxon>
        <taxon>Burkholderiales</taxon>
        <taxon>Comamonadaceae</taxon>
        <taxon>Pulveribacter</taxon>
    </lineage>
</organism>